<keyword evidence="2" id="KW-1185">Reference proteome</keyword>
<evidence type="ECO:0000313" key="1">
    <source>
        <dbReference type="EMBL" id="MDA1359863.1"/>
    </source>
</evidence>
<proteinExistence type="predicted"/>
<evidence type="ECO:0000313" key="2">
    <source>
        <dbReference type="Proteomes" id="UP001146067"/>
    </source>
</evidence>
<protein>
    <submittedName>
        <fullName evidence="1">Uncharacterized protein</fullName>
    </submittedName>
</protein>
<dbReference type="EMBL" id="JAPZVP010000006">
    <property type="protein sequence ID" value="MDA1359863.1"/>
    <property type="molecule type" value="Genomic_DNA"/>
</dbReference>
<sequence length="147" mass="15298">MAQERVFDPEAIEEYRLFLLELLETLENQVIPVLGTGTLSRAPAFGTAPGAAENAAVRYLEFHASTWRNLQYLRGTLHGMEAALTVVAASGGEAEEEATAGITVTESELADPAAHPTADQSTTGAVVLAEGFTGDGTDSGASAVFTA</sequence>
<gene>
    <name evidence="1" type="ORF">O1R50_09530</name>
</gene>
<dbReference type="AlphaFoldDB" id="A0A9X3ST48"/>
<accession>A0A9X3ST48</accession>
<organism evidence="1 2">
    <name type="scientific">Glycomyces luteolus</name>
    <dbReference type="NCBI Taxonomy" id="2670330"/>
    <lineage>
        <taxon>Bacteria</taxon>
        <taxon>Bacillati</taxon>
        <taxon>Actinomycetota</taxon>
        <taxon>Actinomycetes</taxon>
        <taxon>Glycomycetales</taxon>
        <taxon>Glycomycetaceae</taxon>
        <taxon>Glycomyces</taxon>
    </lineage>
</organism>
<comment type="caution">
    <text evidence="1">The sequence shown here is derived from an EMBL/GenBank/DDBJ whole genome shotgun (WGS) entry which is preliminary data.</text>
</comment>
<dbReference type="RefSeq" id="WP_270109756.1">
    <property type="nucleotide sequence ID" value="NZ_JAPZVP010000006.1"/>
</dbReference>
<reference evidence="1" key="1">
    <citation type="submission" date="2022-12" db="EMBL/GenBank/DDBJ databases">
        <title>Gycomyces niveus sp.nov.,a novel actinomycete isolated from soil in Shouguan.</title>
        <authorList>
            <person name="Yang X."/>
        </authorList>
    </citation>
    <scope>NUCLEOTIDE SEQUENCE</scope>
    <source>
        <strain evidence="1">NEAU-A15</strain>
    </source>
</reference>
<dbReference type="Proteomes" id="UP001146067">
    <property type="component" value="Unassembled WGS sequence"/>
</dbReference>
<name>A0A9X3ST48_9ACTN</name>